<keyword evidence="1" id="KW-1133">Transmembrane helix</keyword>
<organism evidence="2 3">
    <name type="scientific">Stackebrandtia albiflava</name>
    <dbReference type="NCBI Taxonomy" id="406432"/>
    <lineage>
        <taxon>Bacteria</taxon>
        <taxon>Bacillati</taxon>
        <taxon>Actinomycetota</taxon>
        <taxon>Actinomycetes</taxon>
        <taxon>Glycomycetales</taxon>
        <taxon>Glycomycetaceae</taxon>
        <taxon>Stackebrandtia</taxon>
    </lineage>
</organism>
<accession>A0A562UYD5</accession>
<name>A0A562UYD5_9ACTN</name>
<dbReference type="AlphaFoldDB" id="A0A562UYD5"/>
<sequence length="293" mass="30523">MGPPMTVPADVPAGHDPLIPTDFAGWFTAITETLRRSGRRMAAVTALWGVVPTIGGAYSTYLTTGVLAEVERTLPENPTGRASAADLELVLSALGTFAGVFAALVGVSLLLGYFTLAGIASAMRIAVYDAHGRDLALTDALRFGARRGLRMWGWYLLVSLCVMVGLCLCVLPGMYLAVVFALFVPVAVFEGGGQVLARSLRLVHRSFGAMLGRILLVGAVCVAVSLLGAQLLAMTGLAVMSPQDVTVVSVGAEAVVTWVVGVATGMVLAAGLLVTYAETRAGDRDLVTSEQLI</sequence>
<feature type="transmembrane region" description="Helical" evidence="1">
    <location>
        <begin position="152"/>
        <end position="173"/>
    </location>
</feature>
<keyword evidence="3" id="KW-1185">Reference proteome</keyword>
<feature type="transmembrane region" description="Helical" evidence="1">
    <location>
        <begin position="89"/>
        <end position="114"/>
    </location>
</feature>
<feature type="transmembrane region" description="Helical" evidence="1">
    <location>
        <begin position="179"/>
        <end position="197"/>
    </location>
</feature>
<dbReference type="Proteomes" id="UP000321617">
    <property type="component" value="Unassembled WGS sequence"/>
</dbReference>
<evidence type="ECO:0000313" key="3">
    <source>
        <dbReference type="Proteomes" id="UP000321617"/>
    </source>
</evidence>
<keyword evidence="1" id="KW-0472">Membrane</keyword>
<protein>
    <recommendedName>
        <fullName evidence="4">Glycerophosphoryl diester phosphodiesterase family protein</fullName>
    </recommendedName>
</protein>
<gene>
    <name evidence="2" type="ORF">LX16_4070</name>
</gene>
<proteinExistence type="predicted"/>
<dbReference type="EMBL" id="VLLL01000007">
    <property type="protein sequence ID" value="TWJ10650.1"/>
    <property type="molecule type" value="Genomic_DNA"/>
</dbReference>
<feature type="transmembrane region" description="Helical" evidence="1">
    <location>
        <begin position="255"/>
        <end position="276"/>
    </location>
</feature>
<keyword evidence="1" id="KW-0812">Transmembrane</keyword>
<evidence type="ECO:0000313" key="2">
    <source>
        <dbReference type="EMBL" id="TWJ10650.1"/>
    </source>
</evidence>
<feature type="transmembrane region" description="Helical" evidence="1">
    <location>
        <begin position="41"/>
        <end position="61"/>
    </location>
</feature>
<comment type="caution">
    <text evidence="2">The sequence shown here is derived from an EMBL/GenBank/DDBJ whole genome shotgun (WGS) entry which is preliminary data.</text>
</comment>
<feature type="transmembrane region" description="Helical" evidence="1">
    <location>
        <begin position="209"/>
        <end position="235"/>
    </location>
</feature>
<evidence type="ECO:0008006" key="4">
    <source>
        <dbReference type="Google" id="ProtNLM"/>
    </source>
</evidence>
<reference evidence="2 3" key="1">
    <citation type="journal article" date="2013" name="Stand. Genomic Sci.">
        <title>Genomic Encyclopedia of Type Strains, Phase I: The one thousand microbial genomes (KMG-I) project.</title>
        <authorList>
            <person name="Kyrpides N.C."/>
            <person name="Woyke T."/>
            <person name="Eisen J.A."/>
            <person name="Garrity G."/>
            <person name="Lilburn T.G."/>
            <person name="Beck B.J."/>
            <person name="Whitman W.B."/>
            <person name="Hugenholtz P."/>
            <person name="Klenk H.P."/>
        </authorList>
    </citation>
    <scope>NUCLEOTIDE SEQUENCE [LARGE SCALE GENOMIC DNA]</scope>
    <source>
        <strain evidence="2 3">DSM 45044</strain>
    </source>
</reference>
<evidence type="ECO:0000256" key="1">
    <source>
        <dbReference type="SAM" id="Phobius"/>
    </source>
</evidence>